<sequence>MYRLNTSETANVANVVNTSTLVKPAHNLKYKTKLYTSHGCTFRKCHAQDRERQISYQKPTMDRVRNSTYLKGAHINLGKARAINT</sequence>
<evidence type="ECO:0000313" key="2">
    <source>
        <dbReference type="Proteomes" id="UP001054945"/>
    </source>
</evidence>
<keyword evidence="2" id="KW-1185">Reference proteome</keyword>
<accession>A0AAV4XWX9</accession>
<name>A0AAV4XWX9_CAEEX</name>
<comment type="caution">
    <text evidence="1">The sequence shown here is derived from an EMBL/GenBank/DDBJ whole genome shotgun (WGS) entry which is preliminary data.</text>
</comment>
<protein>
    <submittedName>
        <fullName evidence="1">Uncharacterized protein</fullName>
    </submittedName>
</protein>
<evidence type="ECO:0000313" key="1">
    <source>
        <dbReference type="EMBL" id="GIY99651.1"/>
    </source>
</evidence>
<proteinExistence type="predicted"/>
<gene>
    <name evidence="1" type="ORF">CEXT_226031</name>
</gene>
<reference evidence="1 2" key="1">
    <citation type="submission" date="2021-06" db="EMBL/GenBank/DDBJ databases">
        <title>Caerostris extrusa draft genome.</title>
        <authorList>
            <person name="Kono N."/>
            <person name="Arakawa K."/>
        </authorList>
    </citation>
    <scope>NUCLEOTIDE SEQUENCE [LARGE SCALE GENOMIC DNA]</scope>
</reference>
<dbReference type="EMBL" id="BPLR01001074">
    <property type="protein sequence ID" value="GIY99651.1"/>
    <property type="molecule type" value="Genomic_DNA"/>
</dbReference>
<dbReference type="AlphaFoldDB" id="A0AAV4XWX9"/>
<organism evidence="1 2">
    <name type="scientific">Caerostris extrusa</name>
    <name type="common">Bark spider</name>
    <name type="synonym">Caerostris bankana</name>
    <dbReference type="NCBI Taxonomy" id="172846"/>
    <lineage>
        <taxon>Eukaryota</taxon>
        <taxon>Metazoa</taxon>
        <taxon>Ecdysozoa</taxon>
        <taxon>Arthropoda</taxon>
        <taxon>Chelicerata</taxon>
        <taxon>Arachnida</taxon>
        <taxon>Araneae</taxon>
        <taxon>Araneomorphae</taxon>
        <taxon>Entelegynae</taxon>
        <taxon>Araneoidea</taxon>
        <taxon>Araneidae</taxon>
        <taxon>Caerostris</taxon>
    </lineage>
</organism>
<dbReference type="Proteomes" id="UP001054945">
    <property type="component" value="Unassembled WGS sequence"/>
</dbReference>